<dbReference type="InterPro" id="IPR000620">
    <property type="entry name" value="EamA_dom"/>
</dbReference>
<gene>
    <name evidence="3" type="ORF">sm9_1729</name>
</gene>
<feature type="transmembrane region" description="Helical" evidence="1">
    <location>
        <begin position="127"/>
        <end position="144"/>
    </location>
</feature>
<name>A0A0U3EB39_9EURY</name>
<dbReference type="Proteomes" id="UP000067738">
    <property type="component" value="Chromosome"/>
</dbReference>
<feature type="transmembrane region" description="Helical" evidence="1">
    <location>
        <begin position="70"/>
        <end position="91"/>
    </location>
</feature>
<dbReference type="PATRIC" id="fig|230361.4.peg.1790"/>
<keyword evidence="1" id="KW-0812">Transmembrane</keyword>
<dbReference type="Pfam" id="PF00892">
    <property type="entry name" value="EamA"/>
    <property type="match status" value="1"/>
</dbReference>
<feature type="domain" description="EamA" evidence="2">
    <location>
        <begin position="10"/>
        <end position="144"/>
    </location>
</feature>
<evidence type="ECO:0000256" key="1">
    <source>
        <dbReference type="SAM" id="Phobius"/>
    </source>
</evidence>
<reference evidence="3 4" key="1">
    <citation type="submission" date="2015-04" db="EMBL/GenBank/DDBJ databases">
        <title>The complete genome sequence of the rumen methanogen Methanobrevibacter millerae SM9.</title>
        <authorList>
            <person name="Leahy S.C."/>
            <person name="Kelly W.J."/>
            <person name="Pacheco D.M."/>
            <person name="Li D."/>
            <person name="Altermann E."/>
            <person name="Attwood G.T."/>
        </authorList>
    </citation>
    <scope>NUCLEOTIDE SEQUENCE [LARGE SCALE GENOMIC DNA]</scope>
    <source>
        <strain evidence="3 4">SM9</strain>
    </source>
</reference>
<keyword evidence="1" id="KW-0472">Membrane</keyword>
<feature type="transmembrane region" description="Helical" evidence="1">
    <location>
        <begin position="103"/>
        <end position="121"/>
    </location>
</feature>
<dbReference type="GeneID" id="26736673"/>
<dbReference type="RefSeq" id="WP_157064718.1">
    <property type="nucleotide sequence ID" value="NZ_CP011266.1"/>
</dbReference>
<dbReference type="KEGG" id="mmil:sm9_1729"/>
<sequence length="145" mass="15779">MDNTAISLIFPMVLVVLANTMYNICTKSTPGDVDPFVTLIFTYVTATIVTIILFFVISRPENVAFEISKINWTSIVLGISIVGLETGYILIYRAGWKVSNASVVANICLACTLLIVGFVAYKENISLKQVLGIVICIVGLILVTK</sequence>
<protein>
    <recommendedName>
        <fullName evidence="2">EamA domain-containing protein</fullName>
    </recommendedName>
</protein>
<dbReference type="EMBL" id="CP011266">
    <property type="protein sequence ID" value="ALT69496.1"/>
    <property type="molecule type" value="Genomic_DNA"/>
</dbReference>
<proteinExistence type="predicted"/>
<keyword evidence="1" id="KW-1133">Transmembrane helix</keyword>
<keyword evidence="4" id="KW-1185">Reference proteome</keyword>
<accession>A0A0U3EB39</accession>
<evidence type="ECO:0000259" key="2">
    <source>
        <dbReference type="Pfam" id="PF00892"/>
    </source>
</evidence>
<dbReference type="GO" id="GO:0016020">
    <property type="term" value="C:membrane"/>
    <property type="evidence" value="ECO:0007669"/>
    <property type="project" value="InterPro"/>
</dbReference>
<feature type="transmembrane region" description="Helical" evidence="1">
    <location>
        <begin position="36"/>
        <end position="58"/>
    </location>
</feature>
<evidence type="ECO:0000313" key="4">
    <source>
        <dbReference type="Proteomes" id="UP000067738"/>
    </source>
</evidence>
<organism evidence="3 4">
    <name type="scientific">Methanobrevibacter millerae</name>
    <dbReference type="NCBI Taxonomy" id="230361"/>
    <lineage>
        <taxon>Archaea</taxon>
        <taxon>Methanobacteriati</taxon>
        <taxon>Methanobacteriota</taxon>
        <taxon>Methanomada group</taxon>
        <taxon>Methanobacteria</taxon>
        <taxon>Methanobacteriales</taxon>
        <taxon>Methanobacteriaceae</taxon>
        <taxon>Methanobrevibacter</taxon>
    </lineage>
</organism>
<dbReference type="AlphaFoldDB" id="A0A0U3EB39"/>
<evidence type="ECO:0000313" key="3">
    <source>
        <dbReference type="EMBL" id="ALT69496.1"/>
    </source>
</evidence>
<dbReference type="OrthoDB" id="76338at2157"/>
<feature type="transmembrane region" description="Helical" evidence="1">
    <location>
        <begin position="6"/>
        <end position="24"/>
    </location>
</feature>